<evidence type="ECO:0000313" key="1">
    <source>
        <dbReference type="EMBL" id="MPN33682.1"/>
    </source>
</evidence>
<comment type="caution">
    <text evidence="1">The sequence shown here is derived from an EMBL/GenBank/DDBJ whole genome shotgun (WGS) entry which is preliminary data.</text>
</comment>
<sequence length="130" mass="14135">MSSVAIVYHFNADPKGDAVEIVRASDGQQLAFQFGFWFGNDASLGRTTLTNAAQNEIRSVDYVYTLDTSTYTSWNSHSMGAAFITRRFMTDTNGNVRVTAEGPIQWSVNPTGNSSTKVISGTFSTGAPMF</sequence>
<dbReference type="AlphaFoldDB" id="A0A645H5R2"/>
<dbReference type="EMBL" id="VSSQ01086304">
    <property type="protein sequence ID" value="MPN33682.1"/>
    <property type="molecule type" value="Genomic_DNA"/>
</dbReference>
<protein>
    <submittedName>
        <fullName evidence="1">Uncharacterized protein</fullName>
    </submittedName>
</protein>
<organism evidence="1">
    <name type="scientific">bioreactor metagenome</name>
    <dbReference type="NCBI Taxonomy" id="1076179"/>
    <lineage>
        <taxon>unclassified sequences</taxon>
        <taxon>metagenomes</taxon>
        <taxon>ecological metagenomes</taxon>
    </lineage>
</organism>
<name>A0A645H5R2_9ZZZZ</name>
<accession>A0A645H5R2</accession>
<proteinExistence type="predicted"/>
<reference evidence="1" key="1">
    <citation type="submission" date="2019-08" db="EMBL/GenBank/DDBJ databases">
        <authorList>
            <person name="Kucharzyk K."/>
            <person name="Murdoch R.W."/>
            <person name="Higgins S."/>
            <person name="Loffler F."/>
        </authorList>
    </citation>
    <scope>NUCLEOTIDE SEQUENCE</scope>
</reference>
<gene>
    <name evidence="1" type="ORF">SDC9_181173</name>
</gene>